<dbReference type="GO" id="GO:0032447">
    <property type="term" value="P:protein urmylation"/>
    <property type="evidence" value="ECO:0007669"/>
    <property type="project" value="TreeGrafter"/>
</dbReference>
<dbReference type="GO" id="GO:0004792">
    <property type="term" value="F:thiosulfate-cyanide sulfurtransferase activity"/>
    <property type="evidence" value="ECO:0007669"/>
    <property type="project" value="TreeGrafter"/>
</dbReference>
<keyword evidence="3 11" id="KW-0808">Transferase</keyword>
<dbReference type="HAMAP" id="MF_03049">
    <property type="entry name" value="MOCS3_Uba4"/>
    <property type="match status" value="1"/>
</dbReference>
<dbReference type="Gene3D" id="3.40.50.720">
    <property type="entry name" value="NAD(P)-binding Rossmann-like Domain"/>
    <property type="match status" value="1"/>
</dbReference>
<evidence type="ECO:0000256" key="7">
    <source>
        <dbReference type="ARBA" id="ARBA00022833"/>
    </source>
</evidence>
<keyword evidence="12" id="KW-0175">Coiled coil</keyword>
<dbReference type="InterPro" id="IPR045886">
    <property type="entry name" value="ThiF/MoeB/HesA"/>
</dbReference>
<dbReference type="GO" id="GO:0006777">
    <property type="term" value="P:Mo-molybdopterin cofactor biosynthetic process"/>
    <property type="evidence" value="ECO:0007669"/>
    <property type="project" value="UniProtKB-UniRule"/>
</dbReference>
<dbReference type="EMBL" id="VVIM01000002">
    <property type="protein sequence ID" value="KAB0802604.1"/>
    <property type="molecule type" value="Genomic_DNA"/>
</dbReference>
<feature type="binding site" evidence="11">
    <location>
        <begin position="174"/>
        <end position="175"/>
    </location>
    <ligand>
        <name>ATP</name>
        <dbReference type="ChEBI" id="CHEBI:30616"/>
    </ligand>
</feature>
<comment type="similarity">
    <text evidence="11">In the N-terminal section; belongs to the HesA/MoeB/ThiF family. UBA4 subfamily.</text>
</comment>
<evidence type="ECO:0000256" key="4">
    <source>
        <dbReference type="ARBA" id="ARBA00022694"/>
    </source>
</evidence>
<dbReference type="PANTHER" id="PTHR10953:SF102">
    <property type="entry name" value="ADENYLYLTRANSFERASE AND SULFURTRANSFERASE MOCS3"/>
    <property type="match status" value="1"/>
</dbReference>
<dbReference type="Pfam" id="PF00581">
    <property type="entry name" value="Rhodanese"/>
    <property type="match status" value="1"/>
</dbReference>
<dbReference type="InterPro" id="IPR035985">
    <property type="entry name" value="Ubiquitin-activating_enz"/>
</dbReference>
<feature type="binding site" evidence="11">
    <location>
        <position position="290"/>
    </location>
    <ligand>
        <name>Zn(2+)</name>
        <dbReference type="ChEBI" id="CHEBI:29105"/>
    </ligand>
</feature>
<protein>
    <recommendedName>
        <fullName evidence="11">Adenylyltransferase and sulfurtransferase MOCS3 homolog</fullName>
    </recommendedName>
    <alternativeName>
        <fullName evidence="11">UBA4 homolog</fullName>
    </alternativeName>
    <alternativeName>
        <fullName evidence="11">Ubiquitin-like protein activator 4 homolog</fullName>
    </alternativeName>
    <domain>
        <recommendedName>
            <fullName evidence="11">Adenylyltransferase</fullName>
            <ecNumber evidence="11">2.7.7.-</ecNumber>
        </recommendedName>
    </domain>
    <domain>
        <recommendedName>
            <fullName evidence="11">Sulfurtransferase</fullName>
            <ecNumber evidence="11">2.8.1.-</ecNumber>
        </recommendedName>
    </domain>
</protein>
<gene>
    <name evidence="16" type="ORF">PPYR_04790</name>
    <name evidence="15" type="ORF">PPYR_15299</name>
</gene>
<evidence type="ECO:0000256" key="5">
    <source>
        <dbReference type="ARBA" id="ARBA00022723"/>
    </source>
</evidence>
<comment type="subcellular location">
    <subcellularLocation>
        <location evidence="1">Cytoplasm</location>
        <location evidence="1">Cytosol</location>
    </subcellularLocation>
</comment>
<feature type="active site" description="Glycyl thioester intermediate; for adenylyltransferase activity" evidence="11">
    <location>
        <position position="232"/>
    </location>
</feature>
<dbReference type="InterPro" id="IPR000594">
    <property type="entry name" value="ThiF_NAD_FAD-bd"/>
</dbReference>
<name>A0A1Y1M4G9_PHOPY</name>
<dbReference type="Gene3D" id="3.40.250.10">
    <property type="entry name" value="Rhodanese-like domain"/>
    <property type="match status" value="1"/>
</dbReference>
<dbReference type="GO" id="GO:0005829">
    <property type="term" value="C:cytosol"/>
    <property type="evidence" value="ECO:0007669"/>
    <property type="project" value="UniProtKB-SubCell"/>
</dbReference>
<keyword evidence="5 11" id="KW-0479">Metal-binding</keyword>
<evidence type="ECO:0000256" key="6">
    <source>
        <dbReference type="ARBA" id="ARBA00022741"/>
    </source>
</evidence>
<dbReference type="FunCoup" id="A0A1Y1M4G9">
    <property type="interactions" value="410"/>
</dbReference>
<dbReference type="FunFam" id="3.40.250.10:FF:000014">
    <property type="entry name" value="Adenylyltransferase and sulfurtransferase MOCS3"/>
    <property type="match status" value="1"/>
</dbReference>
<proteinExistence type="inferred from homology"/>
<dbReference type="Pfam" id="PF00899">
    <property type="entry name" value="ThiF"/>
    <property type="match status" value="1"/>
</dbReference>
<sequence>MPEETEVEQLEKEIEVLKQELKQKEARLQLLKSVKKQIVKHYSNHFTTDEITRYSRQMLVPAIGVAGQNALKQSNVLIVGAGGLGCPAALYLVAAGVGHLTIVDNDEVELTNLHRQILHTEADVGVPKVESALGKLSNINSNVKVNPLHLHVNSESLMGLLTKENFDVVIDCTDNVPTRYLLNDACVLKKIPLVSGSALQLEGQLTVYNYKNGPCYRCLFPVPPAPDSVTSCGDGGVVGIVPGVIGSLQALETVKIIADTSGVLNGRLLLFDGSNTTFRNVKLRNKNLDCQVCGSHPSITKLIDYEQFCGTRAHDKVINIEILSNSECMNVIQFSKVYEQAPIVIDVRPSVEYEMCHLTNSINIPYQDIEKDEHLDFLKELLAIHSGEKDVYVLCRRGNDSQRAVVKLRDQFRDSNFTFLNITGGLHSFAKQVDPAFPIY</sequence>
<dbReference type="PANTHER" id="PTHR10953">
    <property type="entry name" value="UBIQUITIN-ACTIVATING ENZYME E1"/>
    <property type="match status" value="1"/>
</dbReference>
<accession>A0A1Y1M4G9</accession>
<feature type="binding site" evidence="11">
    <location>
        <position position="104"/>
    </location>
    <ligand>
        <name>ATP</name>
        <dbReference type="ChEBI" id="CHEBI:30616"/>
    </ligand>
</feature>
<dbReference type="Proteomes" id="UP000327044">
    <property type="component" value="Unassembled WGS sequence"/>
</dbReference>
<keyword evidence="4 11" id="KW-0819">tRNA processing</keyword>
<dbReference type="InterPro" id="IPR028885">
    <property type="entry name" value="MOCS3/Uba4"/>
</dbReference>
<evidence type="ECO:0000313" key="17">
    <source>
        <dbReference type="Proteomes" id="UP000327044"/>
    </source>
</evidence>
<dbReference type="InParanoid" id="A0A1Y1M4G9"/>
<dbReference type="InterPro" id="IPR036873">
    <property type="entry name" value="Rhodanese-like_dom_sf"/>
</dbReference>
<dbReference type="GO" id="GO:0042292">
    <property type="term" value="F:URM1 activating enzyme activity"/>
    <property type="evidence" value="ECO:0007669"/>
    <property type="project" value="TreeGrafter"/>
</dbReference>
<evidence type="ECO:0000259" key="13">
    <source>
        <dbReference type="PROSITE" id="PS50206"/>
    </source>
</evidence>
<keyword evidence="8 11" id="KW-0067">ATP-binding</keyword>
<keyword evidence="2 11" id="KW-0963">Cytoplasm</keyword>
<dbReference type="GO" id="GO:0005524">
    <property type="term" value="F:ATP binding"/>
    <property type="evidence" value="ECO:0007669"/>
    <property type="project" value="UniProtKB-KW"/>
</dbReference>
<evidence type="ECO:0000256" key="9">
    <source>
        <dbReference type="ARBA" id="ARBA00023150"/>
    </source>
</evidence>
<feature type="binding site" evidence="11">
    <location>
        <position position="218"/>
    </location>
    <ligand>
        <name>Zn(2+)</name>
        <dbReference type="ChEBI" id="CHEBI:29105"/>
    </ligand>
</feature>
<dbReference type="PROSITE" id="PS50206">
    <property type="entry name" value="RHODANESE_3"/>
    <property type="match status" value="1"/>
</dbReference>
<feature type="domain" description="Rhodanese" evidence="13">
    <location>
        <begin position="338"/>
        <end position="438"/>
    </location>
</feature>
<feature type="binding site" evidence="11">
    <location>
        <position position="293"/>
    </location>
    <ligand>
        <name>Zn(2+)</name>
        <dbReference type="ChEBI" id="CHEBI:29105"/>
    </ligand>
</feature>
<keyword evidence="10 11" id="KW-0511">Multifunctional enzyme</keyword>
<keyword evidence="9 11" id="KW-0501">Molybdenum cofactor biosynthesis</keyword>
<evidence type="ECO:0000256" key="8">
    <source>
        <dbReference type="ARBA" id="ARBA00022840"/>
    </source>
</evidence>
<dbReference type="NCBIfam" id="NF004281">
    <property type="entry name" value="PRK05690.1"/>
    <property type="match status" value="1"/>
</dbReference>
<keyword evidence="6 11" id="KW-0547">Nucleotide-binding</keyword>
<feature type="binding site" evidence="11">
    <location>
        <begin position="111"/>
        <end position="115"/>
    </location>
    <ligand>
        <name>ATP</name>
        <dbReference type="ChEBI" id="CHEBI:30616"/>
    </ligand>
</feature>
<reference evidence="14" key="1">
    <citation type="journal article" date="2016" name="Sci. Rep.">
        <title>Molecular characterization of firefly nuptial gifts: a multi-omics approach sheds light on postcopulatory sexual selection.</title>
        <authorList>
            <person name="Al-Wathiqui N."/>
            <person name="Fallon T.R."/>
            <person name="South A."/>
            <person name="Weng J.K."/>
            <person name="Lewis S.M."/>
        </authorList>
    </citation>
    <scope>NUCLEOTIDE SEQUENCE</scope>
</reference>
<comment type="function">
    <text evidence="11">Plays a central role in 2-thiolation of mcm(5)S(2)U at tRNA wobble positions of cytosolic tRNA(Lys), tRNA(Glu) and tRNA(Gln). Acts by mediating the C-terminal thiocarboxylation of the sulfur carrier URM1. Its N-terminus first activates URM1 as acyl-adenylate (-COAMP), then the persulfide sulfur on the catalytic cysteine is transferred to URM1 to form thiocarboxylation (-COSH) of its C-terminus. The reaction probably involves hydrogen sulfide that is generated from the persulfide intermediate and that acts as nucleophile towards URM1. Subsequently, a transient disulfide bond is formed. Does not use thiosulfate as sulfur donor; NFS1 probably acting as a sulfur donor for thiocarboxylation reactions.</text>
</comment>
<dbReference type="EMBL" id="GEZM01041086">
    <property type="protein sequence ID" value="JAV80621.1"/>
    <property type="molecule type" value="Transcribed_RNA"/>
</dbReference>
<dbReference type="FunFam" id="3.40.50.720:FF:000033">
    <property type="entry name" value="Adenylyltransferase and sulfurtransferase MOCS3"/>
    <property type="match status" value="1"/>
</dbReference>
<dbReference type="SMART" id="SM00450">
    <property type="entry name" value="RHOD"/>
    <property type="match status" value="1"/>
</dbReference>
<dbReference type="InterPro" id="IPR001763">
    <property type="entry name" value="Rhodanese-like_dom"/>
</dbReference>
<comment type="pathway">
    <text evidence="11">tRNA modification; 5-methoxycarbonylmethyl-2-thiouridine-tRNA biosynthesis.</text>
</comment>
<feature type="coiled-coil region" evidence="12">
    <location>
        <begin position="7"/>
        <end position="34"/>
    </location>
</feature>
<reference evidence="15" key="3">
    <citation type="submission" date="2019-08" db="EMBL/GenBank/DDBJ databases">
        <authorList>
            <consortium name="Photinus pyralis genome working group"/>
            <person name="Fallon T.R."/>
            <person name="Sander Lower S.E."/>
            <person name="Weng J.-K."/>
        </authorList>
    </citation>
    <scope>NUCLEOTIDE SEQUENCE</scope>
    <source>
        <strain evidence="15">1611_PpyrPB1</strain>
        <tissue evidence="15">Whole body</tissue>
    </source>
</reference>
<feature type="binding site" evidence="11">
    <location>
        <position position="83"/>
    </location>
    <ligand>
        <name>ATP</name>
        <dbReference type="ChEBI" id="CHEBI:30616"/>
    </ligand>
</feature>
<dbReference type="AlphaFoldDB" id="A0A1Y1M4G9"/>
<dbReference type="UniPathway" id="UPA00988"/>
<evidence type="ECO:0000313" key="14">
    <source>
        <dbReference type="EMBL" id="JAV80623.1"/>
    </source>
</evidence>
<dbReference type="OrthoDB" id="10261062at2759"/>
<evidence type="ECO:0000256" key="1">
    <source>
        <dbReference type="ARBA" id="ARBA00004514"/>
    </source>
</evidence>
<evidence type="ECO:0000313" key="15">
    <source>
        <dbReference type="EMBL" id="KAB0790789.1"/>
    </source>
</evidence>
<reference evidence="15 17" key="2">
    <citation type="journal article" date="2018" name="Elife">
        <title>Firefly genomes illuminate parallel origins of bioluminescence in beetles.</title>
        <authorList>
            <person name="Fallon T.R."/>
            <person name="Lower S.E."/>
            <person name="Chang C.H."/>
            <person name="Bessho-Uehara M."/>
            <person name="Martin G.J."/>
            <person name="Bewick A.J."/>
            <person name="Behringer M."/>
            <person name="Debat H.J."/>
            <person name="Wong I."/>
            <person name="Day J.C."/>
            <person name="Suvorov A."/>
            <person name="Silva C.J."/>
            <person name="Stanger-Hall K.F."/>
            <person name="Hall D.W."/>
            <person name="Schmitz R.J."/>
            <person name="Nelson D.R."/>
            <person name="Lewis S.M."/>
            <person name="Shigenobu S."/>
            <person name="Bybee S.M."/>
            <person name="Larracuente A.M."/>
            <person name="Oba Y."/>
            <person name="Weng J.K."/>
        </authorList>
    </citation>
    <scope>NUCLEOTIDE SEQUENCE [LARGE SCALE GENOMIC DNA]</scope>
    <source>
        <strain evidence="15">1611_PpyrPB1</strain>
        <tissue evidence="15">Whole body</tissue>
    </source>
</reference>
<dbReference type="EMBL" id="GEZM01041084">
    <property type="protein sequence ID" value="JAV80623.1"/>
    <property type="molecule type" value="Transcribed_RNA"/>
</dbReference>
<keyword evidence="7 11" id="KW-0862">Zinc</keyword>
<feature type="active site" description="Cysteine persulfide intermediate; for sulfurtransferase activity" evidence="11">
    <location>
        <position position="395"/>
    </location>
</feature>
<evidence type="ECO:0000256" key="3">
    <source>
        <dbReference type="ARBA" id="ARBA00022679"/>
    </source>
</evidence>
<feature type="binding site" evidence="11">
    <location>
        <position position="128"/>
    </location>
    <ligand>
        <name>ATP</name>
        <dbReference type="ChEBI" id="CHEBI:30616"/>
    </ligand>
</feature>
<dbReference type="CDD" id="cd00757">
    <property type="entry name" value="ThiF_MoeB_HesA_family"/>
    <property type="match status" value="1"/>
</dbReference>
<evidence type="ECO:0000256" key="10">
    <source>
        <dbReference type="ARBA" id="ARBA00023268"/>
    </source>
</evidence>
<evidence type="ECO:0000313" key="16">
    <source>
        <dbReference type="EMBL" id="KAB0802604.1"/>
    </source>
</evidence>
<evidence type="ECO:0000256" key="2">
    <source>
        <dbReference type="ARBA" id="ARBA00022490"/>
    </source>
</evidence>
<dbReference type="SUPFAM" id="SSF69572">
    <property type="entry name" value="Activating enzymes of the ubiquitin-like proteins"/>
    <property type="match status" value="1"/>
</dbReference>
<feature type="binding site" evidence="11">
    <location>
        <position position="215"/>
    </location>
    <ligand>
        <name>Zn(2+)</name>
        <dbReference type="ChEBI" id="CHEBI:29105"/>
    </ligand>
</feature>
<dbReference type="GO" id="GO:0002143">
    <property type="term" value="P:tRNA wobble position uridine thiolation"/>
    <property type="evidence" value="ECO:0007669"/>
    <property type="project" value="InterPro"/>
</dbReference>
<evidence type="ECO:0000256" key="12">
    <source>
        <dbReference type="SAM" id="Coils"/>
    </source>
</evidence>
<dbReference type="GO" id="GO:0046872">
    <property type="term" value="F:metal ion binding"/>
    <property type="evidence" value="ECO:0007669"/>
    <property type="project" value="UniProtKB-KW"/>
</dbReference>
<keyword evidence="17" id="KW-1185">Reference proteome</keyword>
<dbReference type="EC" id="2.7.7.-" evidence="11"/>
<comment type="cofactor">
    <cofactor evidence="11">
        <name>Zn(2+)</name>
        <dbReference type="ChEBI" id="CHEBI:29105"/>
    </cofactor>
    <text evidence="11">Binds 1 zinc ion per subunit.</text>
</comment>
<dbReference type="EMBL" id="VVIM01000761">
    <property type="protein sequence ID" value="KAB0790789.1"/>
    <property type="molecule type" value="Genomic_DNA"/>
</dbReference>
<dbReference type="GO" id="GO:0070566">
    <property type="term" value="F:adenylyltransferase activity"/>
    <property type="evidence" value="ECO:0007669"/>
    <property type="project" value="InterPro"/>
</dbReference>
<dbReference type="EC" id="2.8.1.-" evidence="11"/>
<organism evidence="14">
    <name type="scientific">Photinus pyralis</name>
    <name type="common">Common eastern firefly</name>
    <name type="synonym">Lampyris pyralis</name>
    <dbReference type="NCBI Taxonomy" id="7054"/>
    <lineage>
        <taxon>Eukaryota</taxon>
        <taxon>Metazoa</taxon>
        <taxon>Ecdysozoa</taxon>
        <taxon>Arthropoda</taxon>
        <taxon>Hexapoda</taxon>
        <taxon>Insecta</taxon>
        <taxon>Pterygota</taxon>
        <taxon>Neoptera</taxon>
        <taxon>Endopterygota</taxon>
        <taxon>Coleoptera</taxon>
        <taxon>Polyphaga</taxon>
        <taxon>Elateriformia</taxon>
        <taxon>Elateroidea</taxon>
        <taxon>Lampyridae</taxon>
        <taxon>Lampyrinae</taxon>
        <taxon>Photinus</taxon>
    </lineage>
</organism>
<evidence type="ECO:0000256" key="11">
    <source>
        <dbReference type="HAMAP-Rule" id="MF_03049"/>
    </source>
</evidence>